<dbReference type="eggNOG" id="KOG3196">
    <property type="taxonomic scope" value="Eukaryota"/>
</dbReference>
<dbReference type="AlphaFoldDB" id="D8LSE6"/>
<accession>D8LSE6</accession>
<dbReference type="InterPro" id="IPR002023">
    <property type="entry name" value="NuoE-like"/>
</dbReference>
<dbReference type="FunFam" id="1.10.10.1590:FF:000001">
    <property type="entry name" value="NADH-quinone oxidoreductase subunit E"/>
    <property type="match status" value="1"/>
</dbReference>
<organism evidence="9 10">
    <name type="scientific">Ectocarpus siliculosus</name>
    <name type="common">Brown alga</name>
    <name type="synonym">Conferva siliculosa</name>
    <dbReference type="NCBI Taxonomy" id="2880"/>
    <lineage>
        <taxon>Eukaryota</taxon>
        <taxon>Sar</taxon>
        <taxon>Stramenopiles</taxon>
        <taxon>Ochrophyta</taxon>
        <taxon>PX clade</taxon>
        <taxon>Phaeophyceae</taxon>
        <taxon>Ectocarpales</taxon>
        <taxon>Ectocarpaceae</taxon>
        <taxon>Ectocarpus</taxon>
    </lineage>
</organism>
<keyword evidence="5" id="KW-0408">Iron</keyword>
<dbReference type="GO" id="GO:0008137">
    <property type="term" value="F:NADH dehydrogenase (ubiquinone) activity"/>
    <property type="evidence" value="ECO:0007669"/>
    <property type="project" value="UniProtKB-ARBA"/>
</dbReference>
<dbReference type="FunFam" id="3.40.30.10:FF:000022">
    <property type="entry name" value="NADH dehydrogenase flavoprotein 2, mitochondrial"/>
    <property type="match status" value="1"/>
</dbReference>
<keyword evidence="7" id="KW-0520">NAD</keyword>
<dbReference type="OrthoDB" id="10254187at2759"/>
<keyword evidence="9" id="KW-0560">Oxidoreductase</keyword>
<keyword evidence="4" id="KW-1278">Translocase</keyword>
<dbReference type="PROSITE" id="PS01099">
    <property type="entry name" value="COMPLEX1_24K"/>
    <property type="match status" value="1"/>
</dbReference>
<keyword evidence="2" id="KW-0001">2Fe-2S</keyword>
<dbReference type="Gene3D" id="1.10.10.1590">
    <property type="entry name" value="NADH-quinone oxidoreductase subunit E"/>
    <property type="match status" value="1"/>
</dbReference>
<dbReference type="GO" id="GO:0003954">
    <property type="term" value="F:NADH dehydrogenase activity"/>
    <property type="evidence" value="ECO:0007669"/>
    <property type="project" value="TreeGrafter"/>
</dbReference>
<dbReference type="InterPro" id="IPR036249">
    <property type="entry name" value="Thioredoxin-like_sf"/>
</dbReference>
<dbReference type="Proteomes" id="UP000002630">
    <property type="component" value="Linkage Group LG11"/>
</dbReference>
<dbReference type="PANTHER" id="PTHR10371">
    <property type="entry name" value="NADH DEHYDROGENASE UBIQUINONE FLAVOPROTEIN 2, MITOCHONDRIAL"/>
    <property type="match status" value="1"/>
</dbReference>
<dbReference type="InterPro" id="IPR041921">
    <property type="entry name" value="NuoE_N"/>
</dbReference>
<reference evidence="9 10" key="1">
    <citation type="journal article" date="2010" name="Nature">
        <title>The Ectocarpus genome and the independent evolution of multicellularity in brown algae.</title>
        <authorList>
            <person name="Cock J.M."/>
            <person name="Sterck L."/>
            <person name="Rouze P."/>
            <person name="Scornet D."/>
            <person name="Allen A.E."/>
            <person name="Amoutzias G."/>
            <person name="Anthouard V."/>
            <person name="Artiguenave F."/>
            <person name="Aury J.M."/>
            <person name="Badger J.H."/>
            <person name="Beszteri B."/>
            <person name="Billiau K."/>
            <person name="Bonnet E."/>
            <person name="Bothwell J.H."/>
            <person name="Bowler C."/>
            <person name="Boyen C."/>
            <person name="Brownlee C."/>
            <person name="Carrano C.J."/>
            <person name="Charrier B."/>
            <person name="Cho G.Y."/>
            <person name="Coelho S.M."/>
            <person name="Collen J."/>
            <person name="Corre E."/>
            <person name="Da Silva C."/>
            <person name="Delage L."/>
            <person name="Delaroque N."/>
            <person name="Dittami S.M."/>
            <person name="Doulbeau S."/>
            <person name="Elias M."/>
            <person name="Farnham G."/>
            <person name="Gachon C.M."/>
            <person name="Gschloessl B."/>
            <person name="Heesch S."/>
            <person name="Jabbari K."/>
            <person name="Jubin C."/>
            <person name="Kawai H."/>
            <person name="Kimura K."/>
            <person name="Kloareg B."/>
            <person name="Kupper F.C."/>
            <person name="Lang D."/>
            <person name="Le Bail A."/>
            <person name="Leblanc C."/>
            <person name="Lerouge P."/>
            <person name="Lohr M."/>
            <person name="Lopez P.J."/>
            <person name="Martens C."/>
            <person name="Maumus F."/>
            <person name="Michel G."/>
            <person name="Miranda-Saavedra D."/>
            <person name="Morales J."/>
            <person name="Moreau H."/>
            <person name="Motomura T."/>
            <person name="Nagasato C."/>
            <person name="Napoli C.A."/>
            <person name="Nelson D.R."/>
            <person name="Nyvall-Collen P."/>
            <person name="Peters A.F."/>
            <person name="Pommier C."/>
            <person name="Potin P."/>
            <person name="Poulain J."/>
            <person name="Quesneville H."/>
            <person name="Read B."/>
            <person name="Rensing S.A."/>
            <person name="Ritter A."/>
            <person name="Rousvoal S."/>
            <person name="Samanta M."/>
            <person name="Samson G."/>
            <person name="Schroeder D.C."/>
            <person name="Segurens B."/>
            <person name="Strittmatter M."/>
            <person name="Tonon T."/>
            <person name="Tregear J.W."/>
            <person name="Valentin K."/>
            <person name="von Dassow P."/>
            <person name="Yamagishi T."/>
            <person name="Van de Peer Y."/>
            <person name="Wincker P."/>
        </authorList>
    </citation>
    <scope>NUCLEOTIDE SEQUENCE [LARGE SCALE GENOMIC DNA]</scope>
    <source>
        <strain evidence="10">Ec32 / CCAP1310/4</strain>
    </source>
</reference>
<dbReference type="CDD" id="cd03064">
    <property type="entry name" value="TRX_Fd_NuoE"/>
    <property type="match status" value="1"/>
</dbReference>
<dbReference type="PANTHER" id="PTHR10371:SF3">
    <property type="entry name" value="NADH DEHYDROGENASE [UBIQUINONE] FLAVOPROTEIN 2, MITOCHONDRIAL"/>
    <property type="match status" value="1"/>
</dbReference>
<proteinExistence type="inferred from homology"/>
<evidence type="ECO:0000256" key="8">
    <source>
        <dbReference type="ARBA" id="ARBA00034078"/>
    </source>
</evidence>
<evidence type="ECO:0000256" key="2">
    <source>
        <dbReference type="ARBA" id="ARBA00022714"/>
    </source>
</evidence>
<evidence type="ECO:0000256" key="5">
    <source>
        <dbReference type="ARBA" id="ARBA00023004"/>
    </source>
</evidence>
<name>D8LSE6_ECTSI</name>
<evidence type="ECO:0000256" key="4">
    <source>
        <dbReference type="ARBA" id="ARBA00022967"/>
    </source>
</evidence>
<dbReference type="GO" id="GO:0006120">
    <property type="term" value="P:mitochondrial electron transport, NADH to ubiquinone"/>
    <property type="evidence" value="ECO:0007669"/>
    <property type="project" value="UniProtKB-ARBA"/>
</dbReference>
<comment type="cofactor">
    <cofactor evidence="8">
        <name>[2Fe-2S] cluster</name>
        <dbReference type="ChEBI" id="CHEBI:190135"/>
    </cofactor>
</comment>
<dbReference type="EMBL" id="FN648949">
    <property type="protein sequence ID" value="CBN75203.1"/>
    <property type="molecule type" value="Genomic_DNA"/>
</dbReference>
<dbReference type="GO" id="GO:1902494">
    <property type="term" value="C:catalytic complex"/>
    <property type="evidence" value="ECO:0007669"/>
    <property type="project" value="UniProtKB-ARBA"/>
</dbReference>
<dbReference type="EC" id="1.6.5.3" evidence="9"/>
<keyword evidence="3" id="KW-0479">Metal-binding</keyword>
<dbReference type="GO" id="GO:0051537">
    <property type="term" value="F:2 iron, 2 sulfur cluster binding"/>
    <property type="evidence" value="ECO:0007669"/>
    <property type="project" value="UniProtKB-KW"/>
</dbReference>
<evidence type="ECO:0000256" key="7">
    <source>
        <dbReference type="ARBA" id="ARBA00023027"/>
    </source>
</evidence>
<keyword evidence="6" id="KW-0411">Iron-sulfur</keyword>
<dbReference type="GO" id="GO:0098796">
    <property type="term" value="C:membrane protein complex"/>
    <property type="evidence" value="ECO:0007669"/>
    <property type="project" value="UniProtKB-ARBA"/>
</dbReference>
<dbReference type="InterPro" id="IPR042128">
    <property type="entry name" value="NuoE_dom"/>
</dbReference>
<dbReference type="GO" id="GO:0005743">
    <property type="term" value="C:mitochondrial inner membrane"/>
    <property type="evidence" value="ECO:0007669"/>
    <property type="project" value="UniProtKB-ARBA"/>
</dbReference>
<dbReference type="EMBL" id="FN649736">
    <property type="protein sequence ID" value="CBN75203.1"/>
    <property type="molecule type" value="Genomic_DNA"/>
</dbReference>
<evidence type="ECO:0000256" key="6">
    <source>
        <dbReference type="ARBA" id="ARBA00023014"/>
    </source>
</evidence>
<dbReference type="GO" id="GO:0046872">
    <property type="term" value="F:metal ion binding"/>
    <property type="evidence" value="ECO:0007669"/>
    <property type="project" value="UniProtKB-KW"/>
</dbReference>
<evidence type="ECO:0000256" key="1">
    <source>
        <dbReference type="ARBA" id="ARBA00010643"/>
    </source>
</evidence>
<dbReference type="Pfam" id="PF01257">
    <property type="entry name" value="2Fe-2S_thioredx"/>
    <property type="match status" value="1"/>
</dbReference>
<gene>
    <name evidence="9" type="primary">NUOE</name>
    <name evidence="9" type="ORF">Esi_0072_0056</name>
</gene>
<comment type="similarity">
    <text evidence="1">Belongs to the complex I 24 kDa subunit family.</text>
</comment>
<dbReference type="Gene3D" id="3.40.30.10">
    <property type="entry name" value="Glutaredoxin"/>
    <property type="match status" value="1"/>
</dbReference>
<protein>
    <submittedName>
        <fullName evidence="9">NUOE homolog, NADH dehydrogenase (Ubiquinone) subunit</fullName>
        <ecNumber evidence="9">1.6.5.3</ecNumber>
    </submittedName>
</protein>
<dbReference type="SUPFAM" id="SSF52833">
    <property type="entry name" value="Thioredoxin-like"/>
    <property type="match status" value="1"/>
</dbReference>
<evidence type="ECO:0000313" key="9">
    <source>
        <dbReference type="EMBL" id="CBN75203.1"/>
    </source>
</evidence>
<evidence type="ECO:0000313" key="10">
    <source>
        <dbReference type="Proteomes" id="UP000002630"/>
    </source>
</evidence>
<evidence type="ECO:0000256" key="3">
    <source>
        <dbReference type="ARBA" id="ARBA00022723"/>
    </source>
</evidence>
<dbReference type="OMA" id="ERTMHYL"/>
<dbReference type="NCBIfam" id="TIGR01958">
    <property type="entry name" value="nuoE_fam"/>
    <property type="match status" value="1"/>
</dbReference>
<sequence>MALRTIGAATRALASRRPCTVRAPATVSAERNVHRTVSARDEVHQLGQHKDTPDNNETTFFDFTDENYARVEKIMAKYPANYRQASIIPLLDLAQRQHGGWLPLAAMEKVAKIVGQHEMKVYEVATFYTMFNREKRGKHFIQLCGTTPCMVCGSEDIKKTIMDELGIKNGGTTADGMFTLLEVECLGACANAPMVQINDDYFECLTPETMKELLEKCKNGETPEMGRWGSLPLNGQVSCEGPHGKTSLEGTPTGPGFMMRKDLEQKVDPKSVKDHMCY</sequence>
<keyword evidence="10" id="KW-1185">Reference proteome</keyword>
<dbReference type="STRING" id="2880.D8LSE6"/>
<dbReference type="InParanoid" id="D8LSE6"/>